<evidence type="ECO:0000313" key="3">
    <source>
        <dbReference type="Proteomes" id="UP000076609"/>
    </source>
</evidence>
<sequence>MIRYRNWLDAWRRDRRGVALMEFALSLPVILPIGLYAVELSNFGLQQLRLSQATLTLSDNISRVGVDTTMATQQLREVDVNEVIEGLRRQTENFRLTTNGRVTISSLETKNGTQWIHWQRCVGLKRGAGYDSSYGREGDGGAAGTSFHGMGNPAQPVTAPEGAAVIFVEINYDYQPLISPYFLGSRKLQQTASYIVRDNRELAVGVTDPAPRADERMTCDRYTT</sequence>
<evidence type="ECO:0000313" key="2">
    <source>
        <dbReference type="EMBL" id="KZE18756.1"/>
    </source>
</evidence>
<keyword evidence="1" id="KW-1133">Transmembrane helix</keyword>
<dbReference type="EMBL" id="LQQO01000001">
    <property type="protein sequence ID" value="KZE18756.1"/>
    <property type="molecule type" value="Genomic_DNA"/>
</dbReference>
<comment type="caution">
    <text evidence="2">The sequence shown here is derived from an EMBL/GenBank/DDBJ whole genome shotgun (WGS) entry which is preliminary data.</text>
</comment>
<dbReference type="RefSeq" id="WP_066687407.1">
    <property type="nucleotide sequence ID" value="NZ_CP117025.1"/>
</dbReference>
<evidence type="ECO:0008006" key="4">
    <source>
        <dbReference type="Google" id="ProtNLM"/>
    </source>
</evidence>
<evidence type="ECO:0000256" key="1">
    <source>
        <dbReference type="SAM" id="Phobius"/>
    </source>
</evidence>
<dbReference type="Proteomes" id="UP000076609">
    <property type="component" value="Unassembled WGS sequence"/>
</dbReference>
<organism evidence="2 3">
    <name type="scientific">Sphingomonas hankookensis</name>
    <dbReference type="NCBI Taxonomy" id="563996"/>
    <lineage>
        <taxon>Bacteria</taxon>
        <taxon>Pseudomonadati</taxon>
        <taxon>Pseudomonadota</taxon>
        <taxon>Alphaproteobacteria</taxon>
        <taxon>Sphingomonadales</taxon>
        <taxon>Sphingomonadaceae</taxon>
        <taxon>Sphingomonas</taxon>
    </lineage>
</organism>
<keyword evidence="1" id="KW-0812">Transmembrane</keyword>
<name>A0ABR5YGR3_9SPHN</name>
<keyword evidence="1" id="KW-0472">Membrane</keyword>
<accession>A0ABR5YGR3</accession>
<gene>
    <name evidence="2" type="ORF">AVT10_01560</name>
</gene>
<protein>
    <recommendedName>
        <fullName evidence="4">Pilus assembly protein</fullName>
    </recommendedName>
</protein>
<keyword evidence="3" id="KW-1185">Reference proteome</keyword>
<proteinExistence type="predicted"/>
<reference evidence="3" key="1">
    <citation type="submission" date="2016-01" db="EMBL/GenBank/DDBJ databases">
        <title>Draft genome of Chromobacterium sp. F49.</title>
        <authorList>
            <person name="Hong K.W."/>
        </authorList>
    </citation>
    <scope>NUCLEOTIDE SEQUENCE [LARGE SCALE GENOMIC DNA]</scope>
    <source>
        <strain evidence="3">CN3</strain>
    </source>
</reference>
<feature type="transmembrane region" description="Helical" evidence="1">
    <location>
        <begin position="20"/>
        <end position="38"/>
    </location>
</feature>